<feature type="region of interest" description="Disordered" evidence="1">
    <location>
        <begin position="117"/>
        <end position="143"/>
    </location>
</feature>
<reference evidence="3" key="1">
    <citation type="submission" date="2022-08" db="EMBL/GenBank/DDBJ databases">
        <title>Genomic Encyclopedia of Type Strains, Phase V (KMG-V): Genome sequencing to study the core and pangenomes of soil and plant-associated prokaryotes.</title>
        <authorList>
            <person name="Whitman W."/>
        </authorList>
    </citation>
    <scope>NUCLEOTIDE SEQUENCE</scope>
    <source>
        <strain evidence="3">SP2016B</strain>
    </source>
</reference>
<sequence length="179" mass="21383">MEGNYEYKIFSRSSKYKPEKIINEKSSVGWKLVDVKITEERVGTNTYKSFYVVMKKPKKASWFWKKKSEKDWDGPVEWKELVREVKNGELKNNDLVWQRDFDRWKRVDSVESLADWIPSSNEHPPPIQDDAHEVKEKNRNRLSESEALSCIHKYDKDEQGDEYCKKCGWYRHSLKSINS</sequence>
<dbReference type="EMBL" id="JANTYZ010000011">
    <property type="protein sequence ID" value="MCS3866365.1"/>
    <property type="molecule type" value="Genomic_DNA"/>
</dbReference>
<dbReference type="Proteomes" id="UP001155034">
    <property type="component" value="Unassembled WGS sequence"/>
</dbReference>
<dbReference type="InterPro" id="IPR025234">
    <property type="entry name" value="YjzH-like"/>
</dbReference>
<protein>
    <recommendedName>
        <fullName evidence="2">GYF domain-containing protein</fullName>
    </recommendedName>
</protein>
<dbReference type="Pfam" id="PF14237">
    <property type="entry name" value="GYF_2"/>
    <property type="match status" value="1"/>
</dbReference>
<name>A0A9X2ZMB1_9BACT</name>
<gene>
    <name evidence="3" type="ORF">GGP82_002938</name>
</gene>
<dbReference type="RefSeq" id="WP_259084033.1">
    <property type="nucleotide sequence ID" value="NZ_JANTYZ010000011.1"/>
</dbReference>
<accession>A0A9X2ZMB1</accession>
<dbReference type="AlphaFoldDB" id="A0A9X2ZMB1"/>
<evidence type="ECO:0000259" key="2">
    <source>
        <dbReference type="Pfam" id="PF14237"/>
    </source>
</evidence>
<evidence type="ECO:0000256" key="1">
    <source>
        <dbReference type="SAM" id="MobiDB-lite"/>
    </source>
</evidence>
<evidence type="ECO:0000313" key="3">
    <source>
        <dbReference type="EMBL" id="MCS3866365.1"/>
    </source>
</evidence>
<proteinExistence type="predicted"/>
<feature type="compositionally biased region" description="Basic and acidic residues" evidence="1">
    <location>
        <begin position="129"/>
        <end position="143"/>
    </location>
</feature>
<comment type="caution">
    <text evidence="3">The sequence shown here is derived from an EMBL/GenBank/DDBJ whole genome shotgun (WGS) entry which is preliminary data.</text>
</comment>
<dbReference type="InterPro" id="IPR025640">
    <property type="entry name" value="GYF_2"/>
</dbReference>
<evidence type="ECO:0000313" key="4">
    <source>
        <dbReference type="Proteomes" id="UP001155034"/>
    </source>
</evidence>
<dbReference type="Pfam" id="PF13783">
    <property type="entry name" value="DUF4177"/>
    <property type="match status" value="1"/>
</dbReference>
<feature type="domain" description="GYF" evidence="2">
    <location>
        <begin position="73"/>
        <end position="113"/>
    </location>
</feature>
<organism evidence="3 4">
    <name type="scientific">Salinibacter ruber</name>
    <dbReference type="NCBI Taxonomy" id="146919"/>
    <lineage>
        <taxon>Bacteria</taxon>
        <taxon>Pseudomonadati</taxon>
        <taxon>Rhodothermota</taxon>
        <taxon>Rhodothermia</taxon>
        <taxon>Rhodothermales</taxon>
        <taxon>Salinibacteraceae</taxon>
        <taxon>Salinibacter</taxon>
    </lineage>
</organism>